<feature type="transmembrane region" description="Helical" evidence="1">
    <location>
        <begin position="117"/>
        <end position="136"/>
    </location>
</feature>
<reference evidence="3 4" key="1">
    <citation type="submission" date="2017-06" db="EMBL/GenBank/DDBJ databases">
        <title>Aedes aegypti genome working group (AGWG) sequencing and assembly.</title>
        <authorList>
            <consortium name="Aedes aegypti Genome Working Group (AGWG)"/>
            <person name="Matthews B.J."/>
        </authorList>
    </citation>
    <scope>NUCLEOTIDE SEQUENCE [LARGE SCALE GENOMIC DNA]</scope>
    <source>
        <strain evidence="3 4">LVP_AGWG</strain>
    </source>
</reference>
<keyword evidence="1" id="KW-0472">Membrane</keyword>
<gene>
    <name evidence="3" type="primary">5568774</name>
    <name evidence="2" type="synonym">5568129</name>
</gene>
<evidence type="ECO:0000313" key="4">
    <source>
        <dbReference type="Proteomes" id="UP000008820"/>
    </source>
</evidence>
<keyword evidence="4" id="KW-1185">Reference proteome</keyword>
<dbReference type="AlphaFoldDB" id="A0A1S4FDV5"/>
<proteinExistence type="predicted"/>
<keyword evidence="1" id="KW-1133">Transmembrane helix</keyword>
<protein>
    <submittedName>
        <fullName evidence="3">Uncharacterized protein</fullName>
    </submittedName>
</protein>
<dbReference type="EnsemblMetazoa" id="AAEL015457-RA">
    <property type="protein sequence ID" value="AAEL015457-PA"/>
    <property type="gene ID" value="AAEL015457"/>
</dbReference>
<name>A0A1S4FDV5_AEDAE</name>
<dbReference type="InParanoid" id="A0A1S4FDV5"/>
<dbReference type="VEuPathDB" id="VectorBase:AAEL015457"/>
<accession>A0A1S4FDV5</accession>
<dbReference type="Proteomes" id="UP000008820">
    <property type="component" value="Chromosome 2"/>
</dbReference>
<dbReference type="OrthoDB" id="7726773at2759"/>
<evidence type="ECO:0000256" key="1">
    <source>
        <dbReference type="SAM" id="Phobius"/>
    </source>
</evidence>
<feature type="transmembrane region" description="Helical" evidence="1">
    <location>
        <begin position="151"/>
        <end position="174"/>
    </location>
</feature>
<feature type="transmembrane region" description="Helical" evidence="1">
    <location>
        <begin position="89"/>
        <end position="110"/>
    </location>
</feature>
<evidence type="ECO:0000313" key="3">
    <source>
        <dbReference type="EnsemblMetazoa" id="AAEL015457-PA"/>
    </source>
</evidence>
<dbReference type="EnsemblMetazoa" id="AAEL006570-RA">
    <property type="protein sequence ID" value="AAEL006570-PA"/>
    <property type="gene ID" value="AAEL006570"/>
</dbReference>
<reference evidence="3" key="2">
    <citation type="submission" date="2021-02" db="UniProtKB">
        <authorList>
            <consortium name="EnsemblMetazoa"/>
        </authorList>
    </citation>
    <scope>IDENTIFICATION</scope>
    <source>
        <strain evidence="3">LVP_AGWG</strain>
    </source>
</reference>
<sequence length="197" mass="22845">MSVDQLFYVDRLNLLRSSETEMSKVYENSLYFIQRMHIPYEDKRILAYLIGGLATIFGTVIYGMVAAHKFGALGDAGCLSLSYVYNLEFPLLTVLLMVFYVTACAFFWGIVKERSQYILPFFCLLVATVGFIGHAHVERMLFEVSEEERRFIIVAFVFTTAVLVFASAITLMLYKEMNNLRRYKMEFNELFAPEEKY</sequence>
<dbReference type="VEuPathDB" id="VectorBase:AAEL006570"/>
<evidence type="ECO:0000313" key="2">
    <source>
        <dbReference type="EnsemblMetazoa" id="AAEL006570-PA"/>
    </source>
</evidence>
<feature type="transmembrane region" description="Helical" evidence="1">
    <location>
        <begin position="45"/>
        <end position="65"/>
    </location>
</feature>
<organism evidence="3 4">
    <name type="scientific">Aedes aegypti</name>
    <name type="common">Yellowfever mosquito</name>
    <name type="synonym">Culex aegypti</name>
    <dbReference type="NCBI Taxonomy" id="7159"/>
    <lineage>
        <taxon>Eukaryota</taxon>
        <taxon>Metazoa</taxon>
        <taxon>Ecdysozoa</taxon>
        <taxon>Arthropoda</taxon>
        <taxon>Hexapoda</taxon>
        <taxon>Insecta</taxon>
        <taxon>Pterygota</taxon>
        <taxon>Neoptera</taxon>
        <taxon>Endopterygota</taxon>
        <taxon>Diptera</taxon>
        <taxon>Nematocera</taxon>
        <taxon>Culicoidea</taxon>
        <taxon>Culicidae</taxon>
        <taxon>Culicinae</taxon>
        <taxon>Aedini</taxon>
        <taxon>Aedes</taxon>
        <taxon>Stegomyia</taxon>
    </lineage>
</organism>
<keyword evidence="1" id="KW-0812">Transmembrane</keyword>